<dbReference type="InterPro" id="IPR043502">
    <property type="entry name" value="DNA/RNA_pol_sf"/>
</dbReference>
<dbReference type="GeneID" id="26793824"/>
<dbReference type="Gene3D" id="1.10.150.20">
    <property type="entry name" value="5' to 3' exonuclease, C-terminal subdomain"/>
    <property type="match status" value="1"/>
</dbReference>
<dbReference type="GO" id="GO:0003887">
    <property type="term" value="F:DNA-directed DNA polymerase activity"/>
    <property type="evidence" value="ECO:0007669"/>
    <property type="project" value="InterPro"/>
</dbReference>
<dbReference type="Pfam" id="PF01612">
    <property type="entry name" value="DNA_pol_A_exo1"/>
    <property type="match status" value="1"/>
</dbReference>
<dbReference type="Gene3D" id="3.30.420.10">
    <property type="entry name" value="Ribonuclease H-like superfamily/Ribonuclease H"/>
    <property type="match status" value="1"/>
</dbReference>
<dbReference type="GO" id="GO:0039693">
    <property type="term" value="P:viral DNA genome replication"/>
    <property type="evidence" value="ECO:0007669"/>
    <property type="project" value="UniProtKB-KW"/>
</dbReference>
<dbReference type="GO" id="GO:0006261">
    <property type="term" value="P:DNA-templated DNA replication"/>
    <property type="evidence" value="ECO:0007669"/>
    <property type="project" value="InterPro"/>
</dbReference>
<reference evidence="5" key="1">
    <citation type="submission" date="2014-10" db="EMBL/GenBank/DDBJ databases">
        <title>Characterization of Lactobacillus fermentum phage vB_S_LfeInf.</title>
        <authorList>
            <person name="Liu M."/>
            <person name="Gill J.J."/>
            <person name="Berry J."/>
            <person name="Young R.III."/>
            <person name="Summer E.J."/>
        </authorList>
    </citation>
    <scope>NUCLEOTIDE SEQUENCE [LARGE SCALE GENOMIC DNA]</scope>
</reference>
<dbReference type="Gene3D" id="1.20.1060.10">
    <property type="entry name" value="Taq DNA Polymerase, Chain T, domain 4"/>
    <property type="match status" value="1"/>
</dbReference>
<reference evidence="4 5" key="2">
    <citation type="journal article" date="2015" name="Biotechnol. Biofuels">
        <title>Bacteriophage application restores ethanol fermentation characteristics disrupted by Lactobacillus fermentum.</title>
        <authorList>
            <person name="Liu M."/>
            <person name="Bischoff K.M."/>
            <person name="Gill J.J."/>
            <person name="Mire-Criscione M.D."/>
            <person name="Berry J.D."/>
            <person name="Young R."/>
            <person name="Summer E.J."/>
        </authorList>
    </citation>
    <scope>NUCLEOTIDE SEQUENCE [LARGE SCALE GENOMIC DNA]</scope>
</reference>
<keyword evidence="1" id="KW-0235">DNA replication</keyword>
<protein>
    <submittedName>
        <fullName evidence="4">DNA polymerase</fullName>
    </submittedName>
</protein>
<evidence type="ECO:0000259" key="3">
    <source>
        <dbReference type="SMART" id="SM00482"/>
    </source>
</evidence>
<dbReference type="InterPro" id="IPR036397">
    <property type="entry name" value="RNaseH_sf"/>
</dbReference>
<accession>A0A0A7NU02</accession>
<dbReference type="OrthoDB" id="14842at10239"/>
<evidence type="ECO:0000256" key="2">
    <source>
        <dbReference type="ARBA" id="ARBA00023109"/>
    </source>
</evidence>
<dbReference type="PANTHER" id="PTHR10133:SF27">
    <property type="entry name" value="DNA POLYMERASE NU"/>
    <property type="match status" value="1"/>
</dbReference>
<dbReference type="SUPFAM" id="SSF56672">
    <property type="entry name" value="DNA/RNA polymerases"/>
    <property type="match status" value="1"/>
</dbReference>
<dbReference type="GO" id="GO:0006302">
    <property type="term" value="P:double-strand break repair"/>
    <property type="evidence" value="ECO:0007669"/>
    <property type="project" value="TreeGrafter"/>
</dbReference>
<proteinExistence type="predicted"/>
<keyword evidence="2" id="KW-1194">Viral DNA replication</keyword>
<dbReference type="Pfam" id="PF00476">
    <property type="entry name" value="DNA_pol_A"/>
    <property type="match status" value="1"/>
</dbReference>
<dbReference type="Gene3D" id="3.30.70.370">
    <property type="match status" value="1"/>
</dbReference>
<dbReference type="InterPro" id="IPR001098">
    <property type="entry name" value="DNA-dir_DNA_pol_A_palm_dom"/>
</dbReference>
<evidence type="ECO:0000256" key="1">
    <source>
        <dbReference type="ARBA" id="ARBA00022705"/>
    </source>
</evidence>
<organism evidence="4 5">
    <name type="scientific">Lactobacillus phage LfeInf</name>
    <dbReference type="NCBI Taxonomy" id="1567484"/>
    <lineage>
        <taxon>Viruses</taxon>
        <taxon>Duplodnaviria</taxon>
        <taxon>Heunggongvirae</taxon>
        <taxon>Uroviricota</taxon>
        <taxon>Caudoviricetes</taxon>
        <taxon>Herelleviridae</taxon>
        <taxon>Hopescreekvirus</taxon>
        <taxon>Hopescreekvirus LfeInf</taxon>
    </lineage>
</organism>
<dbReference type="PANTHER" id="PTHR10133">
    <property type="entry name" value="DNA POLYMERASE I"/>
    <property type="match status" value="1"/>
</dbReference>
<dbReference type="SMART" id="SM00482">
    <property type="entry name" value="POLAc"/>
    <property type="match status" value="1"/>
</dbReference>
<dbReference type="GO" id="GO:0003677">
    <property type="term" value="F:DNA binding"/>
    <property type="evidence" value="ECO:0007669"/>
    <property type="project" value="InterPro"/>
</dbReference>
<evidence type="ECO:0000313" key="5">
    <source>
        <dbReference type="Proteomes" id="UP000030922"/>
    </source>
</evidence>
<dbReference type="GO" id="GO:0008408">
    <property type="term" value="F:3'-5' exonuclease activity"/>
    <property type="evidence" value="ECO:0007669"/>
    <property type="project" value="InterPro"/>
</dbReference>
<dbReference type="SUPFAM" id="SSF53098">
    <property type="entry name" value="Ribonuclease H-like"/>
    <property type="match status" value="1"/>
</dbReference>
<dbReference type="EMBL" id="KP054477">
    <property type="protein sequence ID" value="AIZ94662.1"/>
    <property type="molecule type" value="Genomic_DNA"/>
</dbReference>
<keyword evidence="5" id="KW-1185">Reference proteome</keyword>
<dbReference type="InterPro" id="IPR002562">
    <property type="entry name" value="3'-5'_exonuclease_dom"/>
</dbReference>
<dbReference type="KEGG" id="vg:26793824"/>
<dbReference type="Proteomes" id="UP000030922">
    <property type="component" value="Segment"/>
</dbReference>
<name>A0A0A7NU02_9CAUD</name>
<dbReference type="RefSeq" id="YP_009222274.1">
    <property type="nucleotide sequence ID" value="NC_029058.1"/>
</dbReference>
<sequence>MKIKIIIDSYQEDMFKVVNNQVTQQVASSKLGRILMNEVINHPQKGLDTKDHELSVGFFIQEVPRMINEDTYAKPKADTINKYLTKLIFTIKQDKPDIVVVFGSWCANALCKRTGVKKKLYELTKIDLDGFTTYFAFSPSLRRLNQLSPIEHDQYLIQNRTINRFLKGGFVNTLPQFGSYELLDDFDKVKQTFDYVSSLPDKHVIAMDFETNTLETYRSGAKAIMLSMSWEEHQGVSIPLEHKLYSNLWTKEQFDYIINWILSFFDSPHWKVMHNANYDLQMLMDIYGLKHAQRVLDTMLMYYEMYTEEKGAQRGLKHLAYLFTDMGGYEDERDLAMEDYLQKHHDRWENEQKEKLARGEIKRVVKSQYEPPKNEVDGGKFNFEWLPLDLLYKYASADTDVTLHLYHQFLPKIREHKKWFDMVFNYYPKLVETLAFMQSTGFKVDRANLNNYHDHFLKEQEDITKKIHDTVPEVNELEHQRQGYVQEREKIKQIKPADRTPEQKQKFKDYFKYSKKTNGLYGYQFNPGSRDDVNYVLYKMMGYELPPEKEYLSDKYSRYAGKEDQITWKMYKSDRKVALPYIKNKYHEPLADLLLTYSKDKKMVSGVTDSYGSLLDDNSIIHTKFQITGTSTGRLASQNPNIQNILKPTSNVYDPNYNYPVKALFVSRFDNGYIFNIDYKSLEYFVAGLITKDLGLMQTLMDGADIHKSNASKAFHVPFDEVTADQRFKAKSVGFGLMYGETEQGLAETLHSSLEEAKDTMQKVLGAMPTLSKVIDAVHNFVEQRGYVETIRGHVRRLPDAKYGSYGSKARALRQSFNALVQGSGANVTNTALIKVREVLRGYKSELVATVHDSIVLDVHPDEVMVVPRLVKEIMEQVEIPAFILNIADFPDLRIDDKYKINDKQFRFPLFAEIEFGHVYGEELDYNTDLIERVGMDRYYDYAKKVKYSKDKLNTDLGKEDDEDKKEQLVKEHDEYLNQLKNSLVGDDNDC</sequence>
<dbReference type="PRINTS" id="PR00868">
    <property type="entry name" value="DNAPOLI"/>
</dbReference>
<gene>
    <name evidence="4" type="ORF">LfeInf_036</name>
</gene>
<dbReference type="InterPro" id="IPR002298">
    <property type="entry name" value="DNA_polymerase_A"/>
</dbReference>
<evidence type="ECO:0000313" key="4">
    <source>
        <dbReference type="EMBL" id="AIZ94662.1"/>
    </source>
</evidence>
<dbReference type="InterPro" id="IPR012337">
    <property type="entry name" value="RNaseH-like_sf"/>
</dbReference>
<feature type="domain" description="DNA-directed DNA polymerase family A palm" evidence="3">
    <location>
        <begin position="658"/>
        <end position="863"/>
    </location>
</feature>